<evidence type="ECO:0000313" key="6">
    <source>
        <dbReference type="EMBL" id="RKN17612.1"/>
    </source>
</evidence>
<dbReference type="PROSITE" id="PS51257">
    <property type="entry name" value="PROKAR_LIPOPROTEIN"/>
    <property type="match status" value="1"/>
</dbReference>
<gene>
    <name evidence="6" type="ORF">D7318_23325</name>
    <name evidence="5" type="ORF">D7319_24210</name>
</gene>
<evidence type="ECO:0000256" key="2">
    <source>
        <dbReference type="ARBA" id="ARBA00022448"/>
    </source>
</evidence>
<sequence>MHTRRTLTATACGIALLAATACSSSFGEDEDTAQEDTEGSQSLTVLIATSGEAETGAVEAAAAAYEEESGNTVTVEVAQDMNQQLGQALAGGNPPDVFYVDSSQFANYAQGGSLYPYGDLISDVEDFSPTLSQSFTHDGELVCVPKDTSSLALVVNTALWQEAGLTEEDYPATWEQLSSVAAELTQGDVTGLVTSNEYQRLGAFMKQAGGWVTNADQTEVTADSEENAEALDFVRGMLGDGSLRYATDVDAGWAGEAFGEGRAAMTIEGSWLAGAMEADYPDVGYAVVPLPEGPAGPGTLAFTNCWGVAQDSPRRDTAVELVEFLTQAEQQIAMGDAFGAIPSRQSAADEYLADHPEDEAWGASGDWVQGPVTLRGFDRVLAQFNTDLESLRTAEPRDMLSDLQRYGEAALEENR</sequence>
<comment type="similarity">
    <text evidence="1">Belongs to the bacterial solute-binding protein 1 family.</text>
</comment>
<name>A0A3A9W8Y3_9ACTN</name>
<dbReference type="Proteomes" id="UP000275024">
    <property type="component" value="Unassembled WGS sequence"/>
</dbReference>
<evidence type="ECO:0000313" key="7">
    <source>
        <dbReference type="Proteomes" id="UP000268652"/>
    </source>
</evidence>
<evidence type="ECO:0000256" key="1">
    <source>
        <dbReference type="ARBA" id="ARBA00008520"/>
    </source>
</evidence>
<dbReference type="AlphaFoldDB" id="A0A3A9W8Y3"/>
<reference evidence="7 8" key="1">
    <citation type="submission" date="2018-09" db="EMBL/GenBank/DDBJ databases">
        <title>Streptomyces sp. nov. DS1-2, an endophytic actinomycete isolated from roots of Dendrobium scabrilingue.</title>
        <authorList>
            <person name="Kuncharoen N."/>
            <person name="Kudo T."/>
            <person name="Ohkuma M."/>
            <person name="Yuki M."/>
            <person name="Tanasupawat S."/>
        </authorList>
    </citation>
    <scope>NUCLEOTIDE SEQUENCE [LARGE SCALE GENOMIC DNA]</scope>
    <source>
        <strain evidence="5 8">AZ1-7</strain>
        <strain evidence="6 7">DS1-2</strain>
    </source>
</reference>
<dbReference type="PANTHER" id="PTHR30061:SF50">
    <property type="entry name" value="MALTOSE_MALTODEXTRIN-BINDING PERIPLASMIC PROTEIN"/>
    <property type="match status" value="1"/>
</dbReference>
<dbReference type="InterPro" id="IPR006059">
    <property type="entry name" value="SBP"/>
</dbReference>
<dbReference type="EMBL" id="RBDX01000024">
    <property type="protein sequence ID" value="RKN05834.1"/>
    <property type="molecule type" value="Genomic_DNA"/>
</dbReference>
<proteinExistence type="inferred from homology"/>
<evidence type="ECO:0000313" key="5">
    <source>
        <dbReference type="EMBL" id="RKN05834.1"/>
    </source>
</evidence>
<dbReference type="Gene3D" id="3.40.190.10">
    <property type="entry name" value="Periplasmic binding protein-like II"/>
    <property type="match status" value="1"/>
</dbReference>
<evidence type="ECO:0000256" key="4">
    <source>
        <dbReference type="SAM" id="SignalP"/>
    </source>
</evidence>
<dbReference type="RefSeq" id="WP_120699151.1">
    <property type="nucleotide sequence ID" value="NZ_RBDX01000024.1"/>
</dbReference>
<keyword evidence="7" id="KW-1185">Reference proteome</keyword>
<dbReference type="GO" id="GO:0015768">
    <property type="term" value="P:maltose transport"/>
    <property type="evidence" value="ECO:0007669"/>
    <property type="project" value="TreeGrafter"/>
</dbReference>
<feature type="signal peptide" evidence="4">
    <location>
        <begin position="1"/>
        <end position="27"/>
    </location>
</feature>
<feature type="chain" id="PRO_5017217162" evidence="4">
    <location>
        <begin position="28"/>
        <end position="415"/>
    </location>
</feature>
<dbReference type="GO" id="GO:0042956">
    <property type="term" value="P:maltodextrin transmembrane transport"/>
    <property type="evidence" value="ECO:0007669"/>
    <property type="project" value="TreeGrafter"/>
</dbReference>
<accession>A0A3A9W8Y3</accession>
<dbReference type="Pfam" id="PF13416">
    <property type="entry name" value="SBP_bac_8"/>
    <property type="match status" value="1"/>
</dbReference>
<dbReference type="PANTHER" id="PTHR30061">
    <property type="entry name" value="MALTOSE-BINDING PERIPLASMIC PROTEIN"/>
    <property type="match status" value="1"/>
</dbReference>
<dbReference type="GO" id="GO:0055052">
    <property type="term" value="C:ATP-binding cassette (ABC) transporter complex, substrate-binding subunit-containing"/>
    <property type="evidence" value="ECO:0007669"/>
    <property type="project" value="TreeGrafter"/>
</dbReference>
<evidence type="ECO:0000256" key="3">
    <source>
        <dbReference type="ARBA" id="ARBA00022729"/>
    </source>
</evidence>
<dbReference type="EMBL" id="RBDY01000022">
    <property type="protein sequence ID" value="RKN17612.1"/>
    <property type="molecule type" value="Genomic_DNA"/>
</dbReference>
<dbReference type="SUPFAM" id="SSF53850">
    <property type="entry name" value="Periplasmic binding protein-like II"/>
    <property type="match status" value="1"/>
</dbReference>
<dbReference type="Proteomes" id="UP000268652">
    <property type="component" value="Unassembled WGS sequence"/>
</dbReference>
<dbReference type="OrthoDB" id="366726at2"/>
<evidence type="ECO:0000313" key="8">
    <source>
        <dbReference type="Proteomes" id="UP000275024"/>
    </source>
</evidence>
<organism evidence="5 8">
    <name type="scientific">Streptomyces radicis</name>
    <dbReference type="NCBI Taxonomy" id="1750517"/>
    <lineage>
        <taxon>Bacteria</taxon>
        <taxon>Bacillati</taxon>
        <taxon>Actinomycetota</taxon>
        <taxon>Actinomycetes</taxon>
        <taxon>Kitasatosporales</taxon>
        <taxon>Streptomycetaceae</taxon>
        <taxon>Streptomyces</taxon>
    </lineage>
</organism>
<protein>
    <submittedName>
        <fullName evidence="5">Extracellular solute-binding protein</fullName>
    </submittedName>
</protein>
<comment type="caution">
    <text evidence="5">The sequence shown here is derived from an EMBL/GenBank/DDBJ whole genome shotgun (WGS) entry which is preliminary data.</text>
</comment>
<keyword evidence="3 4" id="KW-0732">Signal</keyword>
<dbReference type="GO" id="GO:1901982">
    <property type="term" value="F:maltose binding"/>
    <property type="evidence" value="ECO:0007669"/>
    <property type="project" value="TreeGrafter"/>
</dbReference>
<keyword evidence="2" id="KW-0813">Transport</keyword>